<sequence>PGQQQQGQGRGGVGGEVAVRRMYALLVLARLASQSPECQMDAVREGALPPLLLLAARGGPQERAHSCRLLALLGQAAPTHGRFKELGVVEAVLPLLRWPPAAPHPAHHAPGGDPGVGEHAASVLAVLAHNPDMHFHMVSCGVVPALLPLLANGTSRSRGYALACLLLLSEGDQRHAAVVARAGALQPLLRLAEAVAEDEGAEEEEGERVSLQAAAAAADGSPIPRAGGSSRKVQEFAAAVLCSLSRYLELKTELAQLGALPPLLSCLSGGSQLAATYAAEALVHLAAGEAGAKRHIAAHAPARSALQRLLRAGGPGGTYWALQLLRTLSTE</sequence>
<name>A0AAD3E7J4_9CHLO</name>
<dbReference type="SUPFAM" id="SSF48371">
    <property type="entry name" value="ARM repeat"/>
    <property type="match status" value="1"/>
</dbReference>
<feature type="non-terminal residue" evidence="2">
    <location>
        <position position="331"/>
    </location>
</feature>
<dbReference type="Proteomes" id="UP001054857">
    <property type="component" value="Unassembled WGS sequence"/>
</dbReference>
<dbReference type="Gene3D" id="1.25.10.10">
    <property type="entry name" value="Leucine-rich Repeat Variant"/>
    <property type="match status" value="2"/>
</dbReference>
<keyword evidence="3" id="KW-1185">Reference proteome</keyword>
<evidence type="ECO:0000313" key="3">
    <source>
        <dbReference type="Proteomes" id="UP001054857"/>
    </source>
</evidence>
<dbReference type="PANTHER" id="PTHR23315">
    <property type="entry name" value="U BOX DOMAIN-CONTAINING"/>
    <property type="match status" value="1"/>
</dbReference>
<dbReference type="InterPro" id="IPR000225">
    <property type="entry name" value="Armadillo"/>
</dbReference>
<comment type="caution">
    <text evidence="2">The sequence shown here is derived from an EMBL/GenBank/DDBJ whole genome shotgun (WGS) entry which is preliminary data.</text>
</comment>
<evidence type="ECO:0000313" key="2">
    <source>
        <dbReference type="EMBL" id="GFR53251.1"/>
    </source>
</evidence>
<keyword evidence="1" id="KW-0833">Ubl conjugation pathway</keyword>
<accession>A0AAD3E7J4</accession>
<evidence type="ECO:0000256" key="1">
    <source>
        <dbReference type="ARBA" id="ARBA00022786"/>
    </source>
</evidence>
<reference evidence="2 3" key="1">
    <citation type="journal article" date="2021" name="Sci. Rep.">
        <title>Genome sequencing of the multicellular alga Astrephomene provides insights into convergent evolution of germ-soma differentiation.</title>
        <authorList>
            <person name="Yamashita S."/>
            <person name="Yamamoto K."/>
            <person name="Matsuzaki R."/>
            <person name="Suzuki S."/>
            <person name="Yamaguchi H."/>
            <person name="Hirooka S."/>
            <person name="Minakuchi Y."/>
            <person name="Miyagishima S."/>
            <person name="Kawachi M."/>
            <person name="Toyoda A."/>
            <person name="Nozaki H."/>
        </authorList>
    </citation>
    <scope>NUCLEOTIDE SEQUENCE [LARGE SCALE GENOMIC DNA]</scope>
    <source>
        <strain evidence="2 3">NIES-4017</strain>
    </source>
</reference>
<dbReference type="PANTHER" id="PTHR23315:SF7">
    <property type="entry name" value="U-BOX DOMAIN-CONTAINING PROTEIN 4"/>
    <property type="match status" value="1"/>
</dbReference>
<dbReference type="InterPro" id="IPR016024">
    <property type="entry name" value="ARM-type_fold"/>
</dbReference>
<feature type="non-terminal residue" evidence="2">
    <location>
        <position position="1"/>
    </location>
</feature>
<dbReference type="SMART" id="SM00185">
    <property type="entry name" value="ARM"/>
    <property type="match status" value="5"/>
</dbReference>
<proteinExistence type="predicted"/>
<organism evidence="2 3">
    <name type="scientific">Astrephomene gubernaculifera</name>
    <dbReference type="NCBI Taxonomy" id="47775"/>
    <lineage>
        <taxon>Eukaryota</taxon>
        <taxon>Viridiplantae</taxon>
        <taxon>Chlorophyta</taxon>
        <taxon>core chlorophytes</taxon>
        <taxon>Chlorophyceae</taxon>
        <taxon>CS clade</taxon>
        <taxon>Chlamydomonadales</taxon>
        <taxon>Astrephomenaceae</taxon>
        <taxon>Astrephomene</taxon>
    </lineage>
</organism>
<dbReference type="AlphaFoldDB" id="A0AAD3E7J4"/>
<dbReference type="EMBL" id="BMAR01000117">
    <property type="protein sequence ID" value="GFR53251.1"/>
    <property type="molecule type" value="Genomic_DNA"/>
</dbReference>
<dbReference type="InterPro" id="IPR011989">
    <property type="entry name" value="ARM-like"/>
</dbReference>
<protein>
    <submittedName>
        <fullName evidence="2">Uncharacterized protein</fullName>
    </submittedName>
</protein>
<gene>
    <name evidence="2" type="ORF">Agub_g16028</name>
</gene>